<dbReference type="GO" id="GO:0015031">
    <property type="term" value="P:protein transport"/>
    <property type="evidence" value="ECO:0007669"/>
    <property type="project" value="UniProtKB-KW"/>
</dbReference>
<evidence type="ECO:0000256" key="7">
    <source>
        <dbReference type="ARBA" id="ARBA00022729"/>
    </source>
</evidence>
<dbReference type="SUPFAM" id="SSF101967">
    <property type="entry name" value="Adhesin YadA, collagen-binding domain"/>
    <property type="match status" value="3"/>
</dbReference>
<dbReference type="AlphaFoldDB" id="A0A379YLF8"/>
<keyword evidence="9" id="KW-0472">Membrane</keyword>
<proteinExistence type="inferred from homology"/>
<feature type="domain" description="Trimeric autotransporter adhesin YadA-like stalk" evidence="12">
    <location>
        <begin position="176"/>
        <end position="215"/>
    </location>
</feature>
<gene>
    <name evidence="13" type="ORF">NCTC12420_05075</name>
</gene>
<dbReference type="Proteomes" id="UP000254220">
    <property type="component" value="Unassembled WGS sequence"/>
</dbReference>
<feature type="domain" description="Trimeric autotransporter adhesin YadA-like stalk" evidence="12">
    <location>
        <begin position="641"/>
        <end position="669"/>
    </location>
</feature>
<comment type="similarity">
    <text evidence="3">Belongs to the autotransporter-2 (AT-2) (TC 1.B.40) family.</text>
</comment>
<organism evidence="13 14">
    <name type="scientific">Salmonella enterica subsp. indica</name>
    <dbReference type="NCBI Taxonomy" id="59207"/>
    <lineage>
        <taxon>Bacteria</taxon>
        <taxon>Pseudomonadati</taxon>
        <taxon>Pseudomonadota</taxon>
        <taxon>Gammaproteobacteria</taxon>
        <taxon>Enterobacterales</taxon>
        <taxon>Enterobacteriaceae</taxon>
        <taxon>Salmonella</taxon>
    </lineage>
</organism>
<name>A0A379YLF8_SALER</name>
<dbReference type="InterPro" id="IPR008635">
    <property type="entry name" value="Coiled_stalk_dom"/>
</dbReference>
<evidence type="ECO:0000256" key="3">
    <source>
        <dbReference type="ARBA" id="ARBA00005848"/>
    </source>
</evidence>
<dbReference type="Pfam" id="PF05662">
    <property type="entry name" value="YadA_stalk"/>
    <property type="match status" value="7"/>
</dbReference>
<reference evidence="13 14" key="1">
    <citation type="submission" date="2018-06" db="EMBL/GenBank/DDBJ databases">
        <authorList>
            <consortium name="Pathogen Informatics"/>
            <person name="Doyle S."/>
        </authorList>
    </citation>
    <scope>NUCLEOTIDE SEQUENCE [LARGE SCALE GENOMIC DNA]</scope>
    <source>
        <strain evidence="13 14">NCTC12420</strain>
    </source>
</reference>
<dbReference type="GO" id="GO:0009986">
    <property type="term" value="C:cell surface"/>
    <property type="evidence" value="ECO:0007669"/>
    <property type="project" value="UniProtKB-SubCell"/>
</dbReference>
<keyword evidence="4" id="KW-0813">Transport</keyword>
<dbReference type="Gene3D" id="3.30.1300.30">
    <property type="entry name" value="GSPII I/J protein-like"/>
    <property type="match status" value="1"/>
</dbReference>
<evidence type="ECO:0000259" key="12">
    <source>
        <dbReference type="Pfam" id="PF05662"/>
    </source>
</evidence>
<dbReference type="Gene3D" id="6.20.50.100">
    <property type="match status" value="2"/>
</dbReference>
<dbReference type="InterPro" id="IPR011049">
    <property type="entry name" value="Serralysin-like_metalloprot_C"/>
</dbReference>
<sequence length="855" mass="87837">MGGDNIEVTRNGKTLNIATSRKASFDNVTVGNLTLDKDTGKISGLSNGTLSADSKDAVTGSQLFNTNKNVTSNTNNIATNTALLNSGLNFSGNSGGFNRRLGETIIISGGLPDEAAASNKNIRTVASNGQIDIQLADNLDVASVQAGNSLLNNDGLHITNGPSVTTDGINAGNRIISNVGDAVSETDAVNKRQLDSLSSTVNRGWNIQANGGDAEAVTSGDTVNINGGDNIEVTRNGKTLNIATSRKASFDNVTVGNLTLDKDTGKISGLSNGTLSADSKDAVTGSQLFNTNKNVTSNTNNIATNTALLNSGLNFSGNSGGFNRRLGETIIISGGLPDEAAASNKNIRTVASNGQIDIQLADNLDVASVQAGNSLLNNDGLHITNGPSVTTDGINAGNRIISNVGDAVSETDAVNKRQLDNLSSIVGEGLTFSANEGSGITRKPGETLALKGDAMTKGDYSGKNIKTVTDPSTGGISIQLAESPKFGNIIINNSGKISGVGNGIISPESKDVVNGQQIHRITTGISNIIGGNSHVDMDGGLVVTNIGNTGKNTVHDAINSVRNIAETASSGWSLSANGKQLSTIKSKDTVDLNNIDGNISIDKKDNHVSFNLSDSIIVKDSISIKNGPSLSSTGIDSAGMKIINVADGIIATGSKDAVNGGQIYDFVNSEATRPITFIADNGTPHDVKLGTTINVKGDDKNIQTTLSDNILSVSLNENINVKSVTAKDSLSIASGANVDMGGNIIHNIGNATRPGDAVNYGQFQQAFSSLGSQINQVERKANAGVAAAIATAGLTQAYIPGKSMMSMSGGTFQGENSLAIGLSTISDNGNWVLKGSFSTTTRNQTGASVGMGFQF</sequence>
<evidence type="ECO:0000256" key="1">
    <source>
        <dbReference type="ARBA" id="ARBA00004241"/>
    </source>
</evidence>
<feature type="domain" description="Trimeric autotransporter adhesin YadA-like stalk" evidence="12">
    <location>
        <begin position="745"/>
        <end position="781"/>
    </location>
</feature>
<dbReference type="Pfam" id="PF03895">
    <property type="entry name" value="YadA_anchor"/>
    <property type="match status" value="1"/>
</dbReference>
<accession>A0A379YLF8</accession>
<dbReference type="InterPro" id="IPR045584">
    <property type="entry name" value="Pilin-like"/>
</dbReference>
<keyword evidence="7" id="KW-0732">Signal</keyword>
<evidence type="ECO:0000256" key="2">
    <source>
        <dbReference type="ARBA" id="ARBA00004442"/>
    </source>
</evidence>
<keyword evidence="5" id="KW-1134">Transmembrane beta strand</keyword>
<dbReference type="Gene3D" id="2.20.70.140">
    <property type="match status" value="3"/>
</dbReference>
<dbReference type="GO" id="GO:0009279">
    <property type="term" value="C:cell outer membrane"/>
    <property type="evidence" value="ECO:0007669"/>
    <property type="project" value="UniProtKB-SubCell"/>
</dbReference>
<keyword evidence="6" id="KW-0812">Transmembrane</keyword>
<evidence type="ECO:0000256" key="4">
    <source>
        <dbReference type="ARBA" id="ARBA00022448"/>
    </source>
</evidence>
<comment type="subcellular location">
    <subcellularLocation>
        <location evidence="2">Cell outer membrane</location>
    </subcellularLocation>
    <subcellularLocation>
        <location evidence="1">Cell surface</location>
    </subcellularLocation>
</comment>
<evidence type="ECO:0000256" key="10">
    <source>
        <dbReference type="ARBA" id="ARBA00023237"/>
    </source>
</evidence>
<keyword evidence="10" id="KW-0998">Cell outer membrane</keyword>
<evidence type="ECO:0000313" key="14">
    <source>
        <dbReference type="Proteomes" id="UP000254220"/>
    </source>
</evidence>
<feature type="domain" description="Trimeric autotransporter adhesin YadA-like stalk" evidence="12">
    <location>
        <begin position="401"/>
        <end position="439"/>
    </location>
</feature>
<evidence type="ECO:0000256" key="9">
    <source>
        <dbReference type="ARBA" id="ARBA00023136"/>
    </source>
</evidence>
<feature type="domain" description="Trimeric autotransporter adhesin YadA-like stalk" evidence="12">
    <location>
        <begin position="41"/>
        <end position="82"/>
    </location>
</feature>
<feature type="domain" description="Trimeric autotransporter adhesin YadA-like C-terminal membrane anchor" evidence="11">
    <location>
        <begin position="796"/>
        <end position="855"/>
    </location>
</feature>
<evidence type="ECO:0000256" key="8">
    <source>
        <dbReference type="ARBA" id="ARBA00022927"/>
    </source>
</evidence>
<feature type="domain" description="Trimeric autotransporter adhesin YadA-like stalk" evidence="12">
    <location>
        <begin position="496"/>
        <end position="533"/>
    </location>
</feature>
<feature type="domain" description="Trimeric autotransporter adhesin YadA-like stalk" evidence="12">
    <location>
        <begin position="266"/>
        <end position="307"/>
    </location>
</feature>
<evidence type="ECO:0000256" key="5">
    <source>
        <dbReference type="ARBA" id="ARBA00022452"/>
    </source>
</evidence>
<dbReference type="Gene3D" id="1.20.5.170">
    <property type="match status" value="2"/>
</dbReference>
<evidence type="ECO:0000313" key="13">
    <source>
        <dbReference type="EMBL" id="SUI47005.1"/>
    </source>
</evidence>
<protein>
    <submittedName>
        <fullName evidence="13">Membrane protein</fullName>
    </submittedName>
</protein>
<evidence type="ECO:0000259" key="11">
    <source>
        <dbReference type="Pfam" id="PF03895"/>
    </source>
</evidence>
<dbReference type="EMBL" id="UGYB01000004">
    <property type="protein sequence ID" value="SUI47005.1"/>
    <property type="molecule type" value="Genomic_DNA"/>
</dbReference>
<dbReference type="SUPFAM" id="SSF54523">
    <property type="entry name" value="Pili subunits"/>
    <property type="match status" value="1"/>
</dbReference>
<keyword evidence="8" id="KW-0653">Protein transport</keyword>
<dbReference type="InterPro" id="IPR005594">
    <property type="entry name" value="YadA_C"/>
</dbReference>
<evidence type="ECO:0000256" key="6">
    <source>
        <dbReference type="ARBA" id="ARBA00022692"/>
    </source>
</evidence>